<organism evidence="2 3">
    <name type="scientific">Rhizobium deserti</name>
    <dbReference type="NCBI Taxonomy" id="2547961"/>
    <lineage>
        <taxon>Bacteria</taxon>
        <taxon>Pseudomonadati</taxon>
        <taxon>Pseudomonadota</taxon>
        <taxon>Alphaproteobacteria</taxon>
        <taxon>Hyphomicrobiales</taxon>
        <taxon>Rhizobiaceae</taxon>
        <taxon>Rhizobium/Agrobacterium group</taxon>
        <taxon>Rhizobium</taxon>
    </lineage>
</organism>
<accession>A0A4R5UN23</accession>
<feature type="region of interest" description="Disordered" evidence="1">
    <location>
        <begin position="96"/>
        <end position="118"/>
    </location>
</feature>
<name>A0A4R5UN23_9HYPH</name>
<protein>
    <submittedName>
        <fullName evidence="2">DUF2946 domain-containing protein</fullName>
    </submittedName>
</protein>
<dbReference type="AlphaFoldDB" id="A0A4R5UN23"/>
<dbReference type="Proteomes" id="UP000295238">
    <property type="component" value="Unassembled WGS sequence"/>
</dbReference>
<comment type="caution">
    <text evidence="2">The sequence shown here is derived from an EMBL/GenBank/DDBJ whole genome shotgun (WGS) entry which is preliminary data.</text>
</comment>
<dbReference type="EMBL" id="SMTL01000001">
    <property type="protein sequence ID" value="TDK39286.1"/>
    <property type="molecule type" value="Genomic_DNA"/>
</dbReference>
<evidence type="ECO:0000313" key="3">
    <source>
        <dbReference type="Proteomes" id="UP000295238"/>
    </source>
</evidence>
<keyword evidence="3" id="KW-1185">Reference proteome</keyword>
<evidence type="ECO:0000256" key="1">
    <source>
        <dbReference type="SAM" id="MobiDB-lite"/>
    </source>
</evidence>
<proteinExistence type="predicted"/>
<reference evidence="2 3" key="1">
    <citation type="submission" date="2019-03" db="EMBL/GenBank/DDBJ databases">
        <title>Rhizobium sp. nov., an bacterium isolated from biocrust in Mu Us Desert.</title>
        <authorList>
            <person name="Lixiong L."/>
        </authorList>
    </citation>
    <scope>NUCLEOTIDE SEQUENCE [LARGE SCALE GENOMIC DNA]</scope>
    <source>
        <strain evidence="2 3">SPY-1</strain>
    </source>
</reference>
<dbReference type="Pfam" id="PF11162">
    <property type="entry name" value="DUF2946"/>
    <property type="match status" value="1"/>
</dbReference>
<dbReference type="InterPro" id="IPR021333">
    <property type="entry name" value="DUF2946"/>
</dbReference>
<dbReference type="RefSeq" id="WP_133314734.1">
    <property type="nucleotide sequence ID" value="NZ_SMTL01000001.1"/>
</dbReference>
<gene>
    <name evidence="2" type="ORF">E2F50_03965</name>
</gene>
<dbReference type="OrthoDB" id="8446590at2"/>
<evidence type="ECO:0000313" key="2">
    <source>
        <dbReference type="EMBL" id="TDK39286.1"/>
    </source>
</evidence>
<sequence>MRIIRQITGDVMSGGLIAVLLALTMLLQGALGGYTQSAMASVGPAGEIICSSHGAVAPAEQPGDKHSSDCCLTGCQLASSLPTILPALGSSLATAPASNPDITRHSTDDNFSPRLIGLAGRPRAPPVLPV</sequence>